<dbReference type="SUPFAM" id="SSF110395">
    <property type="entry name" value="CutC-like"/>
    <property type="match status" value="1"/>
</dbReference>
<dbReference type="Pfam" id="PF03932">
    <property type="entry name" value="CutC"/>
    <property type="match status" value="1"/>
</dbReference>
<comment type="similarity">
    <text evidence="1 2">Belongs to the CutC family.</text>
</comment>
<evidence type="ECO:0000256" key="1">
    <source>
        <dbReference type="ARBA" id="ARBA00007768"/>
    </source>
</evidence>
<dbReference type="Proteomes" id="UP001296706">
    <property type="component" value="Unassembled WGS sequence"/>
</dbReference>
<organism evidence="3 4">
    <name type="scientific">Pseudonocardia xinjiangensis</name>
    <dbReference type="NCBI Taxonomy" id="75289"/>
    <lineage>
        <taxon>Bacteria</taxon>
        <taxon>Bacillati</taxon>
        <taxon>Actinomycetota</taxon>
        <taxon>Actinomycetes</taxon>
        <taxon>Pseudonocardiales</taxon>
        <taxon>Pseudonocardiaceae</taxon>
        <taxon>Pseudonocardia</taxon>
    </lineage>
</organism>
<evidence type="ECO:0000256" key="2">
    <source>
        <dbReference type="HAMAP-Rule" id="MF_00795"/>
    </source>
</evidence>
<dbReference type="RefSeq" id="WP_169394429.1">
    <property type="nucleotide sequence ID" value="NZ_BAAAJH010000003.1"/>
</dbReference>
<evidence type="ECO:0000313" key="4">
    <source>
        <dbReference type="Proteomes" id="UP001296706"/>
    </source>
</evidence>
<evidence type="ECO:0000313" key="3">
    <source>
        <dbReference type="EMBL" id="NMH76356.1"/>
    </source>
</evidence>
<keyword evidence="2" id="KW-0963">Cytoplasm</keyword>
<name>A0ABX1R997_9PSEU</name>
<dbReference type="InterPro" id="IPR005627">
    <property type="entry name" value="CutC-like"/>
</dbReference>
<sequence length="248" mass="25497">MTVVEVCLDDVAGARVAEDAGADRLELCAGLAEGGTTPSIGTVEAVLGTVRGIGVNVLVRPRGGDFVHTPDEVGVMCADIRAVTRLRAGSPLPVGFVLGALTPDGEVDVPVLRTMLEACGDAPVTFHRAFDATRDLAAALDVLSGLGVARVLTSGGRATALDGAAVLADLVGRAEGRITVMAGGSVRGGNVVEIVDRTGVPEVHLRAPAVVPGRSRHRNPHLGYDTGERTVTAAAPILDVRRRLKRAL</sequence>
<keyword evidence="4" id="KW-1185">Reference proteome</keyword>
<proteinExistence type="inferred from homology"/>
<dbReference type="InterPro" id="IPR036822">
    <property type="entry name" value="CutC-like_dom_sf"/>
</dbReference>
<gene>
    <name evidence="2" type="primary">cutC</name>
    <name evidence="3" type="ORF">HF577_04435</name>
</gene>
<dbReference type="PANTHER" id="PTHR12598:SF0">
    <property type="entry name" value="COPPER HOMEOSTASIS PROTEIN CUTC HOMOLOG"/>
    <property type="match status" value="1"/>
</dbReference>
<dbReference type="EMBL" id="JAAXKY010000007">
    <property type="protein sequence ID" value="NMH76356.1"/>
    <property type="molecule type" value="Genomic_DNA"/>
</dbReference>
<dbReference type="Gene3D" id="3.20.20.380">
    <property type="entry name" value="Copper homeostasis (CutC) domain"/>
    <property type="match status" value="1"/>
</dbReference>
<dbReference type="HAMAP" id="MF_00795">
    <property type="entry name" value="CutC"/>
    <property type="match status" value="1"/>
</dbReference>
<accession>A0ABX1R997</accession>
<comment type="caution">
    <text evidence="2">Once thought to be involved in copper homeostasis, experiments in E.coli have shown this is not the case.</text>
</comment>
<protein>
    <recommendedName>
        <fullName evidence="2">PF03932 family protein CutC</fullName>
    </recommendedName>
</protein>
<comment type="caution">
    <text evidence="3">The sequence shown here is derived from an EMBL/GenBank/DDBJ whole genome shotgun (WGS) entry which is preliminary data.</text>
</comment>
<comment type="subcellular location">
    <subcellularLocation>
        <location evidence="2">Cytoplasm</location>
    </subcellularLocation>
</comment>
<dbReference type="PANTHER" id="PTHR12598">
    <property type="entry name" value="COPPER HOMEOSTASIS PROTEIN CUTC"/>
    <property type="match status" value="1"/>
</dbReference>
<reference evidence="3 4" key="1">
    <citation type="submission" date="2020-04" db="EMBL/GenBank/DDBJ databases">
        <authorList>
            <person name="Klaysubun C."/>
            <person name="Duangmal K."/>
            <person name="Lipun K."/>
        </authorList>
    </citation>
    <scope>NUCLEOTIDE SEQUENCE [LARGE SCALE GENOMIC DNA]</scope>
    <source>
        <strain evidence="3 4">JCM 11839</strain>
    </source>
</reference>